<feature type="transmembrane region" description="Helical" evidence="1">
    <location>
        <begin position="347"/>
        <end position="369"/>
    </location>
</feature>
<feature type="transmembrane region" description="Helical" evidence="1">
    <location>
        <begin position="223"/>
        <end position="243"/>
    </location>
</feature>
<dbReference type="EMBL" id="JAGSXJ010000005">
    <property type="protein sequence ID" value="KAH6691325.1"/>
    <property type="molecule type" value="Genomic_DNA"/>
</dbReference>
<accession>A0A9P9ADG0</accession>
<evidence type="ECO:0000256" key="1">
    <source>
        <dbReference type="SAM" id="Phobius"/>
    </source>
</evidence>
<organism evidence="2 3">
    <name type="scientific">Plectosphaerella plurivora</name>
    <dbReference type="NCBI Taxonomy" id="936078"/>
    <lineage>
        <taxon>Eukaryota</taxon>
        <taxon>Fungi</taxon>
        <taxon>Dikarya</taxon>
        <taxon>Ascomycota</taxon>
        <taxon>Pezizomycotina</taxon>
        <taxon>Sordariomycetes</taxon>
        <taxon>Hypocreomycetidae</taxon>
        <taxon>Glomerellales</taxon>
        <taxon>Plectosphaerellaceae</taxon>
        <taxon>Plectosphaerella</taxon>
    </lineage>
</organism>
<name>A0A9P9ADG0_9PEZI</name>
<dbReference type="OrthoDB" id="4582561at2759"/>
<keyword evidence="1" id="KW-0812">Transmembrane</keyword>
<feature type="transmembrane region" description="Helical" evidence="1">
    <location>
        <begin position="154"/>
        <end position="176"/>
    </location>
</feature>
<dbReference type="Proteomes" id="UP000770015">
    <property type="component" value="Unassembled WGS sequence"/>
</dbReference>
<protein>
    <submittedName>
        <fullName evidence="2">Uncharacterized protein</fullName>
    </submittedName>
</protein>
<gene>
    <name evidence="2" type="ORF">F5X68DRAFT_259406</name>
</gene>
<keyword evidence="1" id="KW-1133">Transmembrane helix</keyword>
<dbReference type="AlphaFoldDB" id="A0A9P9ADG0"/>
<evidence type="ECO:0000313" key="3">
    <source>
        <dbReference type="Proteomes" id="UP000770015"/>
    </source>
</evidence>
<comment type="caution">
    <text evidence="2">The sequence shown here is derived from an EMBL/GenBank/DDBJ whole genome shotgun (WGS) entry which is preliminary data.</text>
</comment>
<feature type="transmembrane region" description="Helical" evidence="1">
    <location>
        <begin position="182"/>
        <end position="202"/>
    </location>
</feature>
<keyword evidence="3" id="KW-1185">Reference proteome</keyword>
<feature type="transmembrane region" description="Helical" evidence="1">
    <location>
        <begin position="272"/>
        <end position="291"/>
    </location>
</feature>
<proteinExistence type="predicted"/>
<keyword evidence="1" id="KW-0472">Membrane</keyword>
<sequence>MAAVLEDRLDLVACVDSPERDCATAGALIATLVDGLIPPYKLVYEFYNNASCIPSDGNYSWGQIIDIYRDWRRYGGGADPTTISYLINLVGTECREDFCRNLHFAGNPDFAGIGVLVAFAIQLSTATLFCGLYAYSVYRGISAVPEPQKKILNVFIMTCVYFNIGLAIAVPITMAATGNSEYTARISSLGFLIALASTVALWPFYEKCNREVLSSYSSWMKRFAEIGTLLTCSMLLAMFAYSIPQHVGWDKKFELYCFHSLDARPFAETFPYVPMVLVALGLLVVLLEYILPQRLVDPFSERLEKWLLPLTSALGFLLMWAAFAVLLRLRQEMGAITGESYQEADWGFGQVLAVVAWLPTLVQAIWQLLGKRGGRESAACRDDQDD</sequence>
<feature type="transmembrane region" description="Helical" evidence="1">
    <location>
        <begin position="110"/>
        <end position="134"/>
    </location>
</feature>
<evidence type="ECO:0000313" key="2">
    <source>
        <dbReference type="EMBL" id="KAH6691325.1"/>
    </source>
</evidence>
<feature type="transmembrane region" description="Helical" evidence="1">
    <location>
        <begin position="306"/>
        <end position="327"/>
    </location>
</feature>
<reference evidence="2" key="1">
    <citation type="journal article" date="2021" name="Nat. Commun.">
        <title>Genetic determinants of endophytism in the Arabidopsis root mycobiome.</title>
        <authorList>
            <person name="Mesny F."/>
            <person name="Miyauchi S."/>
            <person name="Thiergart T."/>
            <person name="Pickel B."/>
            <person name="Atanasova L."/>
            <person name="Karlsson M."/>
            <person name="Huettel B."/>
            <person name="Barry K.W."/>
            <person name="Haridas S."/>
            <person name="Chen C."/>
            <person name="Bauer D."/>
            <person name="Andreopoulos W."/>
            <person name="Pangilinan J."/>
            <person name="LaButti K."/>
            <person name="Riley R."/>
            <person name="Lipzen A."/>
            <person name="Clum A."/>
            <person name="Drula E."/>
            <person name="Henrissat B."/>
            <person name="Kohler A."/>
            <person name="Grigoriev I.V."/>
            <person name="Martin F.M."/>
            <person name="Hacquard S."/>
        </authorList>
    </citation>
    <scope>NUCLEOTIDE SEQUENCE</scope>
    <source>
        <strain evidence="2">MPI-SDFR-AT-0117</strain>
    </source>
</reference>